<keyword evidence="2 3" id="KW-0040">ANK repeat</keyword>
<dbReference type="PANTHER" id="PTHR24188">
    <property type="entry name" value="ANKYRIN REPEAT PROTEIN"/>
    <property type="match status" value="1"/>
</dbReference>
<dbReference type="PROSITE" id="PS50088">
    <property type="entry name" value="ANK_REPEAT"/>
    <property type="match status" value="1"/>
</dbReference>
<dbReference type="InterPro" id="IPR002110">
    <property type="entry name" value="Ankyrin_rpt"/>
</dbReference>
<dbReference type="RefSeq" id="XP_033683941.1">
    <property type="nucleotide sequence ID" value="XM_033828977.1"/>
</dbReference>
<evidence type="ECO:0000256" key="2">
    <source>
        <dbReference type="ARBA" id="ARBA00023043"/>
    </source>
</evidence>
<keyword evidence="5" id="KW-1185">Reference proteome</keyword>
<evidence type="ECO:0000313" key="5">
    <source>
        <dbReference type="Proteomes" id="UP000800094"/>
    </source>
</evidence>
<dbReference type="Gene3D" id="1.25.40.20">
    <property type="entry name" value="Ankyrin repeat-containing domain"/>
    <property type="match status" value="2"/>
</dbReference>
<feature type="repeat" description="ANK" evidence="3">
    <location>
        <begin position="409"/>
        <end position="441"/>
    </location>
</feature>
<dbReference type="GeneID" id="54582307"/>
<dbReference type="SUPFAM" id="SSF48403">
    <property type="entry name" value="Ankyrin repeat"/>
    <property type="match status" value="1"/>
</dbReference>
<dbReference type="InterPro" id="IPR036770">
    <property type="entry name" value="Ankyrin_rpt-contain_sf"/>
</dbReference>
<proteinExistence type="predicted"/>
<dbReference type="SMART" id="SM00248">
    <property type="entry name" value="ANK"/>
    <property type="match status" value="5"/>
</dbReference>
<dbReference type="Proteomes" id="UP000800094">
    <property type="component" value="Unassembled WGS sequence"/>
</dbReference>
<dbReference type="Pfam" id="PF12796">
    <property type="entry name" value="Ank_2"/>
    <property type="match status" value="1"/>
</dbReference>
<evidence type="ECO:0000313" key="4">
    <source>
        <dbReference type="EMBL" id="KAF2248937.1"/>
    </source>
</evidence>
<reference evidence="4" key="1">
    <citation type="journal article" date="2020" name="Stud. Mycol.">
        <title>101 Dothideomycetes genomes: a test case for predicting lifestyles and emergence of pathogens.</title>
        <authorList>
            <person name="Haridas S."/>
            <person name="Albert R."/>
            <person name="Binder M."/>
            <person name="Bloem J."/>
            <person name="Labutti K."/>
            <person name="Salamov A."/>
            <person name="Andreopoulos B."/>
            <person name="Baker S."/>
            <person name="Barry K."/>
            <person name="Bills G."/>
            <person name="Bluhm B."/>
            <person name="Cannon C."/>
            <person name="Castanera R."/>
            <person name="Culley D."/>
            <person name="Daum C."/>
            <person name="Ezra D."/>
            <person name="Gonzalez J."/>
            <person name="Henrissat B."/>
            <person name="Kuo A."/>
            <person name="Liang C."/>
            <person name="Lipzen A."/>
            <person name="Lutzoni F."/>
            <person name="Magnuson J."/>
            <person name="Mondo S."/>
            <person name="Nolan M."/>
            <person name="Ohm R."/>
            <person name="Pangilinan J."/>
            <person name="Park H.-J."/>
            <person name="Ramirez L."/>
            <person name="Alfaro M."/>
            <person name="Sun H."/>
            <person name="Tritt A."/>
            <person name="Yoshinaga Y."/>
            <person name="Zwiers L.-H."/>
            <person name="Turgeon B."/>
            <person name="Goodwin S."/>
            <person name="Spatafora J."/>
            <person name="Crous P."/>
            <person name="Grigoriev I."/>
        </authorList>
    </citation>
    <scope>NUCLEOTIDE SEQUENCE</scope>
    <source>
        <strain evidence="4">CBS 122368</strain>
    </source>
</reference>
<dbReference type="EMBL" id="ML987195">
    <property type="protein sequence ID" value="KAF2248937.1"/>
    <property type="molecule type" value="Genomic_DNA"/>
</dbReference>
<evidence type="ECO:0000256" key="1">
    <source>
        <dbReference type="ARBA" id="ARBA00022737"/>
    </source>
</evidence>
<dbReference type="PANTHER" id="PTHR24188:SF29">
    <property type="entry name" value="GH09064P"/>
    <property type="match status" value="1"/>
</dbReference>
<evidence type="ECO:0000256" key="3">
    <source>
        <dbReference type="PROSITE-ProRule" id="PRU00023"/>
    </source>
</evidence>
<accession>A0A6A6IFG9</accession>
<dbReference type="AlphaFoldDB" id="A0A6A6IFG9"/>
<dbReference type="OrthoDB" id="539213at2759"/>
<protein>
    <submittedName>
        <fullName evidence="4">Ankyrin</fullName>
    </submittedName>
</protein>
<gene>
    <name evidence="4" type="ORF">BU26DRAFT_519116</name>
</gene>
<organism evidence="4 5">
    <name type="scientific">Trematosphaeria pertusa</name>
    <dbReference type="NCBI Taxonomy" id="390896"/>
    <lineage>
        <taxon>Eukaryota</taxon>
        <taxon>Fungi</taxon>
        <taxon>Dikarya</taxon>
        <taxon>Ascomycota</taxon>
        <taxon>Pezizomycotina</taxon>
        <taxon>Dothideomycetes</taxon>
        <taxon>Pleosporomycetidae</taxon>
        <taxon>Pleosporales</taxon>
        <taxon>Massarineae</taxon>
        <taxon>Trematosphaeriaceae</taxon>
        <taxon>Trematosphaeria</taxon>
    </lineage>
</organism>
<name>A0A6A6IFG9_9PLEO</name>
<keyword evidence="1" id="KW-0677">Repeat</keyword>
<sequence>MEAVSAAASIVTLVALAKEISTLATDLLRGIHSGPKELARVHNQTCLVVLGLHCLEKIAIDTGWRDLLEPTEIWVLRQTLTVAKHNMSAIREDCGMLCGKPSGLKWRLAWTLFERRKVEEYLLHLQQTESSLGVVLQFINMKASFKAYSETEKQFNKIKNAIQDLHTEQQLQKRASISRADHSNLMPQSNEPLTPSRYINTNRLSEFWKWLLACEFFVLITTNGSHKNYGCYARVSLPTLVGGMAIILSLSVRRHGSTWRNLVVLGGRLTIVNYVSEQSAIVVACIEGDLIAVRNMFRENKAAPSDVSDREKSLLWYATRSGSTELVEYLINEGTPVTSGVLLAAAYWRRPEIARLCLLNGADVEAVGDDGYTAAFFLFGSSRKCEPQTEFLEILACNSFQNFDAQDACGWTALHRAAAFGTREDVKALLALKASVDVRTYNLEWTPLFCAVCFGNLETIQELWGWYENPSQVKDLRHWNLLHVAAGAGKLNPVPFLLENNVDLCSLSRATSRFVPPLLVGRQVTPSLVARSCGGHAYGKWCEVLNSKGYGSDISYVDIDWDGEEEAGRYGGCECCESWGF</sequence>